<organism evidence="1 2">
    <name type="scientific">Riccia sorocarpa</name>
    <dbReference type="NCBI Taxonomy" id="122646"/>
    <lineage>
        <taxon>Eukaryota</taxon>
        <taxon>Viridiplantae</taxon>
        <taxon>Streptophyta</taxon>
        <taxon>Embryophyta</taxon>
        <taxon>Marchantiophyta</taxon>
        <taxon>Marchantiopsida</taxon>
        <taxon>Marchantiidae</taxon>
        <taxon>Marchantiales</taxon>
        <taxon>Ricciaceae</taxon>
        <taxon>Riccia</taxon>
    </lineage>
</organism>
<comment type="caution">
    <text evidence="1">The sequence shown here is derived from an EMBL/GenBank/DDBJ whole genome shotgun (WGS) entry which is preliminary data.</text>
</comment>
<dbReference type="Proteomes" id="UP001633002">
    <property type="component" value="Unassembled WGS sequence"/>
</dbReference>
<gene>
    <name evidence="1" type="ORF">R1sor_014620</name>
</gene>
<name>A0ABD3HBR1_9MARC</name>
<evidence type="ECO:0000313" key="2">
    <source>
        <dbReference type="Proteomes" id="UP001633002"/>
    </source>
</evidence>
<keyword evidence="2" id="KW-1185">Reference proteome</keyword>
<protein>
    <submittedName>
        <fullName evidence="1">Uncharacterized protein</fullName>
    </submittedName>
</protein>
<accession>A0ABD3HBR1</accession>
<sequence>MIWFSSPEQWKIVEQELANGARGLQKLLDSVGNRLFRLGSSPPIFSEDQIAAEYSVLPSSASDGTEQKRSVGLAWKLSIQSTGNGDGTTFASSGVQRTKPFRIKIATDDESQEGVESGGCLLMDEMMNGACREKIA</sequence>
<reference evidence="1 2" key="1">
    <citation type="submission" date="2024-09" db="EMBL/GenBank/DDBJ databases">
        <title>Chromosome-scale assembly of Riccia sorocarpa.</title>
        <authorList>
            <person name="Paukszto L."/>
        </authorList>
    </citation>
    <scope>NUCLEOTIDE SEQUENCE [LARGE SCALE GENOMIC DNA]</scope>
    <source>
        <strain evidence="1">LP-2024</strain>
        <tissue evidence="1">Aerial parts of the thallus</tissue>
    </source>
</reference>
<proteinExistence type="predicted"/>
<evidence type="ECO:0000313" key="1">
    <source>
        <dbReference type="EMBL" id="KAL3688311.1"/>
    </source>
</evidence>
<dbReference type="EMBL" id="JBJQOH010000004">
    <property type="protein sequence ID" value="KAL3688311.1"/>
    <property type="molecule type" value="Genomic_DNA"/>
</dbReference>
<dbReference type="AlphaFoldDB" id="A0ABD3HBR1"/>